<dbReference type="Pfam" id="PF02537">
    <property type="entry name" value="CRCB"/>
    <property type="match status" value="1"/>
</dbReference>
<keyword evidence="6 10" id="KW-0407">Ion channel</keyword>
<comment type="activity regulation">
    <text evidence="10">Na(+) is not transported, but it plays an essential structural role and its presence is essential for fluoride channel function.</text>
</comment>
<evidence type="ECO:0000256" key="7">
    <source>
        <dbReference type="ARBA" id="ARBA00035120"/>
    </source>
</evidence>
<feature type="transmembrane region" description="Helical" evidence="10">
    <location>
        <begin position="70"/>
        <end position="88"/>
    </location>
</feature>
<organism evidence="11 12">
    <name type="scientific">Catellatospora coxensis</name>
    <dbReference type="NCBI Taxonomy" id="310354"/>
    <lineage>
        <taxon>Bacteria</taxon>
        <taxon>Bacillati</taxon>
        <taxon>Actinomycetota</taxon>
        <taxon>Actinomycetes</taxon>
        <taxon>Micromonosporales</taxon>
        <taxon>Micromonosporaceae</taxon>
        <taxon>Catellatospora</taxon>
    </lineage>
</organism>
<keyword evidence="10" id="KW-0406">Ion transport</keyword>
<dbReference type="EMBL" id="BONI01000163">
    <property type="protein sequence ID" value="GIG11618.1"/>
    <property type="molecule type" value="Genomic_DNA"/>
</dbReference>
<evidence type="ECO:0000256" key="8">
    <source>
        <dbReference type="ARBA" id="ARBA00035585"/>
    </source>
</evidence>
<evidence type="ECO:0000256" key="3">
    <source>
        <dbReference type="ARBA" id="ARBA00022692"/>
    </source>
</evidence>
<comment type="caution">
    <text evidence="11">The sequence shown here is derived from an EMBL/GenBank/DDBJ whole genome shotgun (WGS) entry which is preliminary data.</text>
</comment>
<dbReference type="PANTHER" id="PTHR28259:SF1">
    <property type="entry name" value="FLUORIDE EXPORT PROTEIN 1-RELATED"/>
    <property type="match status" value="1"/>
</dbReference>
<feature type="binding site" evidence="10">
    <location>
        <position position="78"/>
    </location>
    <ligand>
        <name>Na(+)</name>
        <dbReference type="ChEBI" id="CHEBI:29101"/>
        <note>structural</note>
    </ligand>
</feature>
<evidence type="ECO:0000313" key="11">
    <source>
        <dbReference type="EMBL" id="GIG11618.1"/>
    </source>
</evidence>
<dbReference type="AlphaFoldDB" id="A0A8J3KZH8"/>
<comment type="function">
    <text evidence="9 10">Fluoride-specific ion channel. Important for reducing fluoride concentration in the cell, thus reducing its toxicity.</text>
</comment>
<accession>A0A8J3KZH8</accession>
<comment type="subcellular location">
    <subcellularLocation>
        <location evidence="1 10">Cell membrane</location>
        <topology evidence="1 10">Multi-pass membrane protein</topology>
    </subcellularLocation>
</comment>
<feature type="binding site" evidence="10">
    <location>
        <position position="81"/>
    </location>
    <ligand>
        <name>Na(+)</name>
        <dbReference type="ChEBI" id="CHEBI:29101"/>
        <note>structural</note>
    </ligand>
</feature>
<keyword evidence="4 10" id="KW-1133">Transmembrane helix</keyword>
<dbReference type="PANTHER" id="PTHR28259">
    <property type="entry name" value="FLUORIDE EXPORT PROTEIN 1-RELATED"/>
    <property type="match status" value="1"/>
</dbReference>
<proteinExistence type="inferred from homology"/>
<keyword evidence="12" id="KW-1185">Reference proteome</keyword>
<feature type="transmembrane region" description="Helical" evidence="10">
    <location>
        <begin position="100"/>
        <end position="128"/>
    </location>
</feature>
<protein>
    <recommendedName>
        <fullName evidence="10">Fluoride-specific ion channel FluC</fullName>
    </recommendedName>
</protein>
<keyword evidence="10" id="KW-0479">Metal-binding</keyword>
<dbReference type="GO" id="GO:0005886">
    <property type="term" value="C:plasma membrane"/>
    <property type="evidence" value="ECO:0007669"/>
    <property type="project" value="UniProtKB-SubCell"/>
</dbReference>
<evidence type="ECO:0000256" key="2">
    <source>
        <dbReference type="ARBA" id="ARBA00022475"/>
    </source>
</evidence>
<evidence type="ECO:0000256" key="5">
    <source>
        <dbReference type="ARBA" id="ARBA00023136"/>
    </source>
</evidence>
<keyword evidence="10" id="KW-0813">Transport</keyword>
<gene>
    <name evidence="11" type="primary">crcB1</name>
    <name evidence="10" type="synonym">crcB</name>
    <name evidence="10" type="synonym">fluC</name>
    <name evidence="11" type="ORF">Cco03nite_83180</name>
</gene>
<dbReference type="GO" id="GO:0062054">
    <property type="term" value="F:fluoride channel activity"/>
    <property type="evidence" value="ECO:0007669"/>
    <property type="project" value="UniProtKB-UniRule"/>
</dbReference>
<dbReference type="Proteomes" id="UP000630887">
    <property type="component" value="Unassembled WGS sequence"/>
</dbReference>
<reference evidence="11 12" key="1">
    <citation type="submission" date="2021-01" db="EMBL/GenBank/DDBJ databases">
        <title>Whole genome shotgun sequence of Catellatospora coxensis NBRC 107359.</title>
        <authorList>
            <person name="Komaki H."/>
            <person name="Tamura T."/>
        </authorList>
    </citation>
    <scope>NUCLEOTIDE SEQUENCE [LARGE SCALE GENOMIC DNA]</scope>
    <source>
        <strain evidence="11 12">NBRC 107359</strain>
    </source>
</reference>
<dbReference type="NCBIfam" id="TIGR00494">
    <property type="entry name" value="crcB"/>
    <property type="match status" value="1"/>
</dbReference>
<sequence length="130" mass="13766">MRRQWDVLAVISAGGVLGALGRYAVSLLLPPSPTGFPWGIFLVNVTGCLLIGVLMALVTHVWPGRRLLRPFLGTGVLGGYTTFSTYTVDIVRLADAGAVAVAAAYLVGTLLVALPAVYGGMVVTRWLVRR</sequence>
<evidence type="ECO:0000256" key="9">
    <source>
        <dbReference type="ARBA" id="ARBA00049940"/>
    </source>
</evidence>
<dbReference type="RefSeq" id="WP_203699570.1">
    <property type="nucleotide sequence ID" value="NZ_BAAALC010000046.1"/>
</dbReference>
<feature type="transmembrane region" description="Helical" evidence="10">
    <location>
        <begin position="7"/>
        <end position="29"/>
    </location>
</feature>
<evidence type="ECO:0000256" key="4">
    <source>
        <dbReference type="ARBA" id="ARBA00022989"/>
    </source>
</evidence>
<comment type="similarity">
    <text evidence="7 10">Belongs to the fluoride channel Fluc/FEX (TC 1.A.43) family.</text>
</comment>
<dbReference type="HAMAP" id="MF_00454">
    <property type="entry name" value="FluC"/>
    <property type="match status" value="1"/>
</dbReference>
<evidence type="ECO:0000256" key="1">
    <source>
        <dbReference type="ARBA" id="ARBA00004651"/>
    </source>
</evidence>
<dbReference type="InterPro" id="IPR003691">
    <property type="entry name" value="FluC"/>
</dbReference>
<keyword evidence="3 10" id="KW-0812">Transmembrane</keyword>
<feature type="transmembrane region" description="Helical" evidence="10">
    <location>
        <begin position="35"/>
        <end position="58"/>
    </location>
</feature>
<keyword evidence="10" id="KW-0915">Sodium</keyword>
<keyword evidence="2 10" id="KW-1003">Cell membrane</keyword>
<evidence type="ECO:0000256" key="10">
    <source>
        <dbReference type="HAMAP-Rule" id="MF_00454"/>
    </source>
</evidence>
<dbReference type="GO" id="GO:0140114">
    <property type="term" value="P:cellular detoxification of fluoride"/>
    <property type="evidence" value="ECO:0007669"/>
    <property type="project" value="UniProtKB-UniRule"/>
</dbReference>
<keyword evidence="5 10" id="KW-0472">Membrane</keyword>
<dbReference type="GO" id="GO:0046872">
    <property type="term" value="F:metal ion binding"/>
    <property type="evidence" value="ECO:0007669"/>
    <property type="project" value="UniProtKB-KW"/>
</dbReference>
<name>A0A8J3KZH8_9ACTN</name>
<evidence type="ECO:0000256" key="6">
    <source>
        <dbReference type="ARBA" id="ARBA00023303"/>
    </source>
</evidence>
<evidence type="ECO:0000313" key="12">
    <source>
        <dbReference type="Proteomes" id="UP000630887"/>
    </source>
</evidence>
<comment type="catalytic activity">
    <reaction evidence="8">
        <text>fluoride(in) = fluoride(out)</text>
        <dbReference type="Rhea" id="RHEA:76159"/>
        <dbReference type="ChEBI" id="CHEBI:17051"/>
    </reaction>
    <physiologicalReaction direction="left-to-right" evidence="8">
        <dbReference type="Rhea" id="RHEA:76160"/>
    </physiologicalReaction>
</comment>